<dbReference type="InterPro" id="IPR020549">
    <property type="entry name" value="YbeY_CS"/>
</dbReference>
<dbReference type="PROSITE" id="PS01306">
    <property type="entry name" value="UPF0054"/>
    <property type="match status" value="1"/>
</dbReference>
<feature type="binding site" evidence="7">
    <location>
        <position position="112"/>
    </location>
    <ligand>
        <name>Zn(2+)</name>
        <dbReference type="ChEBI" id="CHEBI:29105"/>
        <note>catalytic</note>
    </ligand>
</feature>
<dbReference type="SUPFAM" id="SSF55486">
    <property type="entry name" value="Metalloproteases ('zincins'), catalytic domain"/>
    <property type="match status" value="1"/>
</dbReference>
<evidence type="ECO:0000256" key="1">
    <source>
        <dbReference type="ARBA" id="ARBA00010875"/>
    </source>
</evidence>
<keyword evidence="7" id="KW-0963">Cytoplasm</keyword>
<comment type="similarity">
    <text evidence="1 7">Belongs to the endoribonuclease YbeY family.</text>
</comment>
<dbReference type="Gene3D" id="3.40.390.30">
    <property type="entry name" value="Metalloproteases ('zincins'), catalytic domain"/>
    <property type="match status" value="1"/>
</dbReference>
<evidence type="ECO:0000313" key="9">
    <source>
        <dbReference type="Proteomes" id="UP000176544"/>
    </source>
</evidence>
<protein>
    <recommendedName>
        <fullName evidence="7">Endoribonuclease YbeY</fullName>
        <ecNumber evidence="7">3.1.-.-</ecNumber>
    </recommendedName>
</protein>
<dbReference type="GO" id="GO:0004222">
    <property type="term" value="F:metalloendopeptidase activity"/>
    <property type="evidence" value="ECO:0007669"/>
    <property type="project" value="InterPro"/>
</dbReference>
<dbReference type="InterPro" id="IPR002036">
    <property type="entry name" value="YbeY"/>
</dbReference>
<accession>A0A1G1Z7V9</accession>
<keyword evidence="2 7" id="KW-0540">Nuclease</keyword>
<proteinExistence type="inferred from homology"/>
<evidence type="ECO:0000256" key="2">
    <source>
        <dbReference type="ARBA" id="ARBA00022722"/>
    </source>
</evidence>
<dbReference type="Pfam" id="PF02130">
    <property type="entry name" value="YbeY"/>
    <property type="match status" value="1"/>
</dbReference>
<dbReference type="NCBIfam" id="TIGR00043">
    <property type="entry name" value="rRNA maturation RNase YbeY"/>
    <property type="match status" value="1"/>
</dbReference>
<dbReference type="GO" id="GO:0006364">
    <property type="term" value="P:rRNA processing"/>
    <property type="evidence" value="ECO:0007669"/>
    <property type="project" value="UniProtKB-UniRule"/>
</dbReference>
<evidence type="ECO:0000256" key="4">
    <source>
        <dbReference type="ARBA" id="ARBA00022759"/>
    </source>
</evidence>
<comment type="cofactor">
    <cofactor evidence="7">
        <name>Zn(2+)</name>
        <dbReference type="ChEBI" id="CHEBI:29105"/>
    </cofactor>
    <text evidence="7">Binds 1 zinc ion.</text>
</comment>
<comment type="caution">
    <text evidence="8">The sequence shown here is derived from an EMBL/GenBank/DDBJ whole genome shotgun (WGS) entry which is preliminary data.</text>
</comment>
<feature type="binding site" evidence="7">
    <location>
        <position position="118"/>
    </location>
    <ligand>
        <name>Zn(2+)</name>
        <dbReference type="ChEBI" id="CHEBI:29105"/>
        <note>catalytic</note>
    </ligand>
</feature>
<keyword evidence="7" id="KW-0690">Ribosome biogenesis</keyword>
<dbReference type="PANTHER" id="PTHR46986">
    <property type="entry name" value="ENDORIBONUCLEASE YBEY, CHLOROPLASTIC"/>
    <property type="match status" value="1"/>
</dbReference>
<dbReference type="EMBL" id="MHJA01000030">
    <property type="protein sequence ID" value="OGY60519.1"/>
    <property type="molecule type" value="Genomic_DNA"/>
</dbReference>
<evidence type="ECO:0000256" key="6">
    <source>
        <dbReference type="ARBA" id="ARBA00022833"/>
    </source>
</evidence>
<dbReference type="InterPro" id="IPR023091">
    <property type="entry name" value="MetalPrtase_cat_dom_sf_prd"/>
</dbReference>
<dbReference type="PANTHER" id="PTHR46986:SF1">
    <property type="entry name" value="ENDORIBONUCLEASE YBEY, CHLOROPLASTIC"/>
    <property type="match status" value="1"/>
</dbReference>
<organism evidence="8 9">
    <name type="scientific">Candidatus Colwellbacteria bacterium RIFCSPLOWO2_02_FULL_45_11</name>
    <dbReference type="NCBI Taxonomy" id="1797692"/>
    <lineage>
        <taxon>Bacteria</taxon>
        <taxon>Candidatus Colwelliibacteriota</taxon>
    </lineage>
</organism>
<dbReference type="GO" id="GO:0005737">
    <property type="term" value="C:cytoplasm"/>
    <property type="evidence" value="ECO:0007669"/>
    <property type="project" value="UniProtKB-SubCell"/>
</dbReference>
<keyword evidence="7" id="KW-0698">rRNA processing</keyword>
<dbReference type="EC" id="3.1.-.-" evidence="7"/>
<evidence type="ECO:0000256" key="5">
    <source>
        <dbReference type="ARBA" id="ARBA00022801"/>
    </source>
</evidence>
<dbReference type="AlphaFoldDB" id="A0A1G1Z7V9"/>
<dbReference type="GO" id="GO:0004521">
    <property type="term" value="F:RNA endonuclease activity"/>
    <property type="evidence" value="ECO:0007669"/>
    <property type="project" value="UniProtKB-UniRule"/>
</dbReference>
<dbReference type="HAMAP" id="MF_00009">
    <property type="entry name" value="Endoribonucl_YbeY"/>
    <property type="match status" value="1"/>
</dbReference>
<comment type="subcellular location">
    <subcellularLocation>
        <location evidence="7">Cytoplasm</location>
    </subcellularLocation>
</comment>
<keyword evidence="3 7" id="KW-0479">Metal-binding</keyword>
<keyword evidence="6 7" id="KW-0862">Zinc</keyword>
<evidence type="ECO:0000256" key="3">
    <source>
        <dbReference type="ARBA" id="ARBA00022723"/>
    </source>
</evidence>
<sequence length="143" mass="16742">MEGNEVSVLSLSRRFGKLERDVLQAALFFLGTLGKKSVSIDVFLVNERRMRAINKKYRGKNSSANVLAFKEPDDFPRLPNHTMRLGEVYLSPAYIKEHDEELDYMLLHGILHLAGFNHENKSDRIRMEKIEEDFITQWRNNKF</sequence>
<evidence type="ECO:0000256" key="7">
    <source>
        <dbReference type="HAMAP-Rule" id="MF_00009"/>
    </source>
</evidence>
<feature type="binding site" evidence="7">
    <location>
        <position position="108"/>
    </location>
    <ligand>
        <name>Zn(2+)</name>
        <dbReference type="ChEBI" id="CHEBI:29105"/>
        <note>catalytic</note>
    </ligand>
</feature>
<gene>
    <name evidence="7" type="primary">ybeY</name>
    <name evidence="8" type="ORF">A3I33_02755</name>
</gene>
<comment type="function">
    <text evidence="7">Single strand-specific metallo-endoribonuclease involved in late-stage 70S ribosome quality control and in maturation of the 3' terminus of the 16S rRNA.</text>
</comment>
<name>A0A1G1Z7V9_9BACT</name>
<evidence type="ECO:0000313" key="8">
    <source>
        <dbReference type="EMBL" id="OGY60519.1"/>
    </source>
</evidence>
<dbReference type="GO" id="GO:0008270">
    <property type="term" value="F:zinc ion binding"/>
    <property type="evidence" value="ECO:0007669"/>
    <property type="project" value="UniProtKB-UniRule"/>
</dbReference>
<dbReference type="STRING" id="1797692.A3I33_02755"/>
<dbReference type="Proteomes" id="UP000176544">
    <property type="component" value="Unassembled WGS sequence"/>
</dbReference>
<keyword evidence="4 7" id="KW-0255">Endonuclease</keyword>
<reference evidence="8 9" key="1">
    <citation type="journal article" date="2016" name="Nat. Commun.">
        <title>Thousands of microbial genomes shed light on interconnected biogeochemical processes in an aquifer system.</title>
        <authorList>
            <person name="Anantharaman K."/>
            <person name="Brown C.T."/>
            <person name="Hug L.A."/>
            <person name="Sharon I."/>
            <person name="Castelle C.J."/>
            <person name="Probst A.J."/>
            <person name="Thomas B.C."/>
            <person name="Singh A."/>
            <person name="Wilkins M.J."/>
            <person name="Karaoz U."/>
            <person name="Brodie E.L."/>
            <person name="Williams K.H."/>
            <person name="Hubbard S.S."/>
            <person name="Banfield J.F."/>
        </authorList>
    </citation>
    <scope>NUCLEOTIDE SEQUENCE [LARGE SCALE GENOMIC DNA]</scope>
</reference>
<keyword evidence="5 7" id="KW-0378">Hydrolase</keyword>